<name>A0ABD5QWR5_9EURY</name>
<organism evidence="1 2">
    <name type="scientific">Halorubrum glutamatedens</name>
    <dbReference type="NCBI Taxonomy" id="2707018"/>
    <lineage>
        <taxon>Archaea</taxon>
        <taxon>Methanobacteriati</taxon>
        <taxon>Methanobacteriota</taxon>
        <taxon>Stenosarchaea group</taxon>
        <taxon>Halobacteria</taxon>
        <taxon>Halobacteriales</taxon>
        <taxon>Haloferacaceae</taxon>
        <taxon>Halorubrum</taxon>
    </lineage>
</organism>
<gene>
    <name evidence="1" type="ORF">ACFPJA_17970</name>
</gene>
<evidence type="ECO:0000313" key="1">
    <source>
        <dbReference type="EMBL" id="MFC5136590.1"/>
    </source>
</evidence>
<reference evidence="1 2" key="1">
    <citation type="journal article" date="2019" name="Int. J. Syst. Evol. Microbiol.">
        <title>The Global Catalogue of Microorganisms (GCM) 10K type strain sequencing project: providing services to taxonomists for standard genome sequencing and annotation.</title>
        <authorList>
            <consortium name="The Broad Institute Genomics Platform"/>
            <consortium name="The Broad Institute Genome Sequencing Center for Infectious Disease"/>
            <person name="Wu L."/>
            <person name="Ma J."/>
        </authorList>
    </citation>
    <scope>NUCLEOTIDE SEQUENCE [LARGE SCALE GENOMIC DNA]</scope>
    <source>
        <strain evidence="1 2">CGMCC 1.16026</strain>
    </source>
</reference>
<sequence>MELLECLEADPTEVEETDIAELEAEIDEAVYDLFDLTAEERAVVEDYLDMF</sequence>
<dbReference type="RefSeq" id="WP_203227928.1">
    <property type="nucleotide sequence ID" value="NZ_JBHSKV010000029.1"/>
</dbReference>
<accession>A0ABD5QWR5</accession>
<dbReference type="Proteomes" id="UP001596145">
    <property type="component" value="Unassembled WGS sequence"/>
</dbReference>
<protein>
    <recommendedName>
        <fullName evidence="3">Restriction endonuclease</fullName>
    </recommendedName>
</protein>
<dbReference type="AlphaFoldDB" id="A0ABD5QWR5"/>
<proteinExistence type="predicted"/>
<evidence type="ECO:0008006" key="3">
    <source>
        <dbReference type="Google" id="ProtNLM"/>
    </source>
</evidence>
<dbReference type="EMBL" id="JBHSKV010000029">
    <property type="protein sequence ID" value="MFC5136590.1"/>
    <property type="molecule type" value="Genomic_DNA"/>
</dbReference>
<keyword evidence="2" id="KW-1185">Reference proteome</keyword>
<comment type="caution">
    <text evidence="1">The sequence shown here is derived from an EMBL/GenBank/DDBJ whole genome shotgun (WGS) entry which is preliminary data.</text>
</comment>
<evidence type="ECO:0000313" key="2">
    <source>
        <dbReference type="Proteomes" id="UP001596145"/>
    </source>
</evidence>